<dbReference type="GO" id="GO:0030515">
    <property type="term" value="F:snoRNA binding"/>
    <property type="evidence" value="ECO:0007669"/>
    <property type="project" value="InterPro"/>
</dbReference>
<proteinExistence type="predicted"/>
<gene>
    <name evidence="2" type="ORF">EV44_g6159</name>
</gene>
<evidence type="ECO:0000313" key="2">
    <source>
        <dbReference type="EMBL" id="KHJ30972.1"/>
    </source>
</evidence>
<evidence type="ECO:0000313" key="3">
    <source>
        <dbReference type="Proteomes" id="UP000030854"/>
    </source>
</evidence>
<sequence length="421" mass="47884">MSAISRFYESAKSLLLNQPQNQENTKIISTPTSPNEYARTNTNYSNVIMSKELDDIVSEARVQPSNSLEIHKKRSRVNSLEENKPLVGLSSKKQKILPLREKNSDILVTPKSRMIKNLQKKKKIESEALDLPNSIGSDSNNNEGSQAHHSIIRTPVNQDGTESHDATPFYTARHYRFGSEDDLEKQLQSSALANTSSIYINSHESDDESEDDSPEIIMAQESKLVAELKIKDINKALVARNSKTQKKKKLKQKLKKKKLNYDKVENELKITSDSNTTDKTVKMKEGEKDLTDFIPNNSTNSIQSSMDKPRLNLLKNSNNSLPDLLPMEYLEDNDETLQATNIRSKSKPPTKLGKKILFNEKQVKDRRVGNTTYRVLKSNSQSLAPRASYDARRIKEMWLQGRNGRIQELNKHSFSKSSYRS</sequence>
<dbReference type="OMA" id="REHWLKG"/>
<dbReference type="Pfam" id="PF08297">
    <property type="entry name" value="U3_snoRNA_assoc"/>
    <property type="match status" value="1"/>
</dbReference>
<keyword evidence="3" id="KW-1185">Reference proteome</keyword>
<dbReference type="EMBL" id="JNVN01003388">
    <property type="protein sequence ID" value="KHJ30972.1"/>
    <property type="molecule type" value="Genomic_DNA"/>
</dbReference>
<dbReference type="STRING" id="52586.A0A0B1NX66"/>
<dbReference type="AlphaFoldDB" id="A0A0B1NX66"/>
<dbReference type="GO" id="GO:0006364">
    <property type="term" value="P:rRNA processing"/>
    <property type="evidence" value="ECO:0007669"/>
    <property type="project" value="InterPro"/>
</dbReference>
<organism evidence="2 3">
    <name type="scientific">Uncinula necator</name>
    <name type="common">Grape powdery mildew</name>
    <dbReference type="NCBI Taxonomy" id="52586"/>
    <lineage>
        <taxon>Eukaryota</taxon>
        <taxon>Fungi</taxon>
        <taxon>Dikarya</taxon>
        <taxon>Ascomycota</taxon>
        <taxon>Pezizomycotina</taxon>
        <taxon>Leotiomycetes</taxon>
        <taxon>Erysiphales</taxon>
        <taxon>Erysiphaceae</taxon>
        <taxon>Erysiphe</taxon>
    </lineage>
</organism>
<feature type="coiled-coil region" evidence="1">
    <location>
        <begin position="240"/>
        <end position="274"/>
    </location>
</feature>
<evidence type="ECO:0000256" key="1">
    <source>
        <dbReference type="SAM" id="Coils"/>
    </source>
</evidence>
<protein>
    <submittedName>
        <fullName evidence="2">Putative sporulation protein</fullName>
    </submittedName>
</protein>
<dbReference type="Proteomes" id="UP000030854">
    <property type="component" value="Unassembled WGS sequence"/>
</dbReference>
<comment type="caution">
    <text evidence="2">The sequence shown here is derived from an EMBL/GenBank/DDBJ whole genome shotgun (WGS) entry which is preliminary data.</text>
</comment>
<reference evidence="2 3" key="1">
    <citation type="journal article" date="2014" name="BMC Genomics">
        <title>Adaptive genomic structural variation in the grape powdery mildew pathogen, Erysiphe necator.</title>
        <authorList>
            <person name="Jones L."/>
            <person name="Riaz S."/>
            <person name="Morales-Cruz A."/>
            <person name="Amrine K.C."/>
            <person name="McGuire B."/>
            <person name="Gubler W.D."/>
            <person name="Walker M.A."/>
            <person name="Cantu D."/>
        </authorList>
    </citation>
    <scope>NUCLEOTIDE SEQUENCE [LARGE SCALE GENOMIC DNA]</scope>
    <source>
        <strain evidence="3">c</strain>
    </source>
</reference>
<name>A0A0B1NX66_UNCNE</name>
<keyword evidence="1" id="KW-0175">Coiled coil</keyword>
<accession>A0A0B1NX66</accession>
<dbReference type="HOGENOM" id="CLU_702223_0_0_1"/>
<dbReference type="InterPro" id="IPR013268">
    <property type="entry name" value="UTP16"/>
</dbReference>